<keyword evidence="5 11" id="KW-0378">Hydrolase</keyword>
<feature type="binding site" evidence="10">
    <location>
        <begin position="446"/>
        <end position="447"/>
    </location>
    <ligand>
        <name>L-glutamate</name>
        <dbReference type="ChEBI" id="CHEBI:29985"/>
    </ligand>
</feature>
<comment type="catalytic activity">
    <reaction evidence="8 11">
        <text>an N-terminal (5-L-glutamyl)-[peptide] + an alpha-amino acid = 5-L-glutamyl amino acid + an N-terminal L-alpha-aminoacyl-[peptide]</text>
        <dbReference type="Rhea" id="RHEA:23904"/>
        <dbReference type="Rhea" id="RHEA-COMP:9780"/>
        <dbReference type="Rhea" id="RHEA-COMP:9795"/>
        <dbReference type="ChEBI" id="CHEBI:77644"/>
        <dbReference type="ChEBI" id="CHEBI:78597"/>
        <dbReference type="ChEBI" id="CHEBI:78599"/>
        <dbReference type="ChEBI" id="CHEBI:78608"/>
        <dbReference type="EC" id="2.3.2.2"/>
    </reaction>
</comment>
<dbReference type="GO" id="GO:0006751">
    <property type="term" value="P:glutathione catabolic process"/>
    <property type="evidence" value="ECO:0007669"/>
    <property type="project" value="UniProtKB-UniRule"/>
</dbReference>
<comment type="catalytic activity">
    <reaction evidence="1 11">
        <text>an S-substituted glutathione + H2O = an S-substituted L-cysteinylglycine + L-glutamate</text>
        <dbReference type="Rhea" id="RHEA:59468"/>
        <dbReference type="ChEBI" id="CHEBI:15377"/>
        <dbReference type="ChEBI" id="CHEBI:29985"/>
        <dbReference type="ChEBI" id="CHEBI:90779"/>
        <dbReference type="ChEBI" id="CHEBI:143103"/>
        <dbReference type="EC" id="3.4.19.13"/>
    </reaction>
</comment>
<dbReference type="PRINTS" id="PR01210">
    <property type="entry name" value="GGTRANSPTASE"/>
</dbReference>
<dbReference type="PANTHER" id="PTHR43199:SF1">
    <property type="entry name" value="GLUTATHIONE HYDROLASE PROENZYME"/>
    <property type="match status" value="1"/>
</dbReference>
<dbReference type="InterPro" id="IPR029055">
    <property type="entry name" value="Ntn_hydrolases_N"/>
</dbReference>
<dbReference type="InterPro" id="IPR051792">
    <property type="entry name" value="GGT_bact"/>
</dbReference>
<dbReference type="NCBIfam" id="TIGR00066">
    <property type="entry name" value="g_glut_trans"/>
    <property type="match status" value="1"/>
</dbReference>
<feature type="binding site" evidence="10">
    <location>
        <position position="417"/>
    </location>
    <ligand>
        <name>L-glutamate</name>
        <dbReference type="ChEBI" id="CHEBI:29985"/>
    </ligand>
</feature>
<evidence type="ECO:0000313" key="14">
    <source>
        <dbReference type="Proteomes" id="UP000183945"/>
    </source>
</evidence>
<protein>
    <recommendedName>
        <fullName evidence="11">Glutathione hydrolase proenzyme</fullName>
        <ecNumber evidence="11">2.3.2.2</ecNumber>
        <ecNumber evidence="11">3.4.19.13</ecNumber>
    </recommendedName>
    <component>
        <recommendedName>
            <fullName evidence="11">Glutathione hydrolase large chain</fullName>
        </recommendedName>
    </component>
    <component>
        <recommendedName>
            <fullName evidence="11">Glutathione hydrolase small chain</fullName>
        </recommendedName>
    </component>
</protein>
<organism evidence="13 14">
    <name type="scientific">Salegentibacter echinorum</name>
    <dbReference type="NCBI Taxonomy" id="1073325"/>
    <lineage>
        <taxon>Bacteria</taxon>
        <taxon>Pseudomonadati</taxon>
        <taxon>Bacteroidota</taxon>
        <taxon>Flavobacteriia</taxon>
        <taxon>Flavobacteriales</taxon>
        <taxon>Flavobacteriaceae</taxon>
        <taxon>Salegentibacter</taxon>
    </lineage>
</organism>
<evidence type="ECO:0000256" key="8">
    <source>
        <dbReference type="ARBA" id="ARBA00047417"/>
    </source>
</evidence>
<name>A0A1M5KIN3_SALEC</name>
<dbReference type="PROSITE" id="PS51257">
    <property type="entry name" value="PROKAR_LIPOPROTEIN"/>
    <property type="match status" value="1"/>
</dbReference>
<feature type="chain" id="PRO_5012341391" description="Glutathione hydrolase proenzyme" evidence="12">
    <location>
        <begin position="20"/>
        <end position="566"/>
    </location>
</feature>
<evidence type="ECO:0000256" key="5">
    <source>
        <dbReference type="ARBA" id="ARBA00022801"/>
    </source>
</evidence>
<feature type="binding site" evidence="10">
    <location>
        <position position="468"/>
    </location>
    <ligand>
        <name>L-glutamate</name>
        <dbReference type="ChEBI" id="CHEBI:29985"/>
    </ligand>
</feature>
<evidence type="ECO:0000256" key="1">
    <source>
        <dbReference type="ARBA" id="ARBA00001049"/>
    </source>
</evidence>
<dbReference type="OrthoDB" id="9781342at2"/>
<keyword evidence="14" id="KW-1185">Reference proteome</keyword>
<evidence type="ECO:0000256" key="10">
    <source>
        <dbReference type="PIRSR" id="PIRSR600101-2"/>
    </source>
</evidence>
<evidence type="ECO:0000256" key="6">
    <source>
        <dbReference type="ARBA" id="ARBA00023145"/>
    </source>
</evidence>
<keyword evidence="11" id="KW-0317">Glutathione biosynthesis</keyword>
<dbReference type="AlphaFoldDB" id="A0A1M5KIN3"/>
<dbReference type="Gene3D" id="3.60.20.40">
    <property type="match status" value="1"/>
</dbReference>
<dbReference type="Proteomes" id="UP000183945">
    <property type="component" value="Unassembled WGS sequence"/>
</dbReference>
<evidence type="ECO:0000256" key="12">
    <source>
        <dbReference type="SAM" id="SignalP"/>
    </source>
</evidence>
<dbReference type="SUPFAM" id="SSF56235">
    <property type="entry name" value="N-terminal nucleophile aminohydrolases (Ntn hydrolases)"/>
    <property type="match status" value="1"/>
</dbReference>
<accession>A0A1M5KIN3</accession>
<comment type="pathway">
    <text evidence="11">Sulfur metabolism; glutathione metabolism.</text>
</comment>
<dbReference type="PROSITE" id="PS00462">
    <property type="entry name" value="G_GLU_TRANSPEPTIDASE"/>
    <property type="match status" value="1"/>
</dbReference>
<evidence type="ECO:0000256" key="11">
    <source>
        <dbReference type="RuleBase" id="RU368036"/>
    </source>
</evidence>
<feature type="active site" description="Nucleophile" evidence="9">
    <location>
        <position position="375"/>
    </location>
</feature>
<dbReference type="RefSeq" id="WP_072881148.1">
    <property type="nucleotide sequence ID" value="NZ_FQVT01000015.1"/>
</dbReference>
<keyword evidence="6 11" id="KW-0865">Zymogen</keyword>
<sequence>MKKLLLLFVILIFASCKNAETLNNSSTTKLGVTADSAMVVSAREEASKIGLEILKNGGNAFDAMVATEMALAVSYPFAGNLGGGGFMVYRKANGETGSLDYREKAPLAATKTMYQDKDGNVISEKSRLGALAVGVPGTVAGIFATHKKMGSMPMKEILKPVIALAKKGFVVTGKQSKTLANYRDLFLQENKDTILFAKPYKAGDTIKNMQLAKTLERIATHGKEEFYGGKTGKIMLEFLQENDGIMTLEDLQQYETHWRDPIKVKYNNLTIYSMPPPSSGGIVLGQILKSLEPFNLRQYGHNSIETVQLLTEAERRAYADRSFYLGDPDFVDIPVDTLLSDAYLSGRMGNFSFDNATPSSSISYGEIPGYESDETTHYSIVDKFGNAVAVTTTLNGAYGSKLYIEELGFFLNNEMNDFSSKPGVPNMFGLVGAEANSIAPGKKMLSSMTPTIVENNGKLWMTLGSPGGSTIITSVLQTILNVEAFDMSMQEAVDAPRFHHQWLPDEILFEPNSFDASLLDALKNKGYHIDEGESRIIGKVDAILVLPDGRLEGGADKRGDDAAKGY</sequence>
<keyword evidence="12" id="KW-0732">Signal</keyword>
<dbReference type="EMBL" id="FQVT01000015">
    <property type="protein sequence ID" value="SHG52706.1"/>
    <property type="molecule type" value="Genomic_DNA"/>
</dbReference>
<dbReference type="InterPro" id="IPR043137">
    <property type="entry name" value="GGT_ssub_C"/>
</dbReference>
<comment type="similarity">
    <text evidence="3 11">Belongs to the gamma-glutamyltransferase family.</text>
</comment>
<dbReference type="Pfam" id="PF01019">
    <property type="entry name" value="G_glu_transpept"/>
    <property type="match status" value="1"/>
</dbReference>
<dbReference type="InterPro" id="IPR000101">
    <property type="entry name" value="GGT_peptidase"/>
</dbReference>
<proteinExistence type="inferred from homology"/>
<evidence type="ECO:0000313" key="13">
    <source>
        <dbReference type="EMBL" id="SHG52706.1"/>
    </source>
</evidence>
<comment type="subunit">
    <text evidence="11">This enzyme consists of two polypeptide chains, which are synthesized in precursor form from a single polypeptide.</text>
</comment>
<dbReference type="GO" id="GO:0103068">
    <property type="term" value="F:leukotriene C4 gamma-glutamyl transferase activity"/>
    <property type="evidence" value="ECO:0007669"/>
    <property type="project" value="UniProtKB-EC"/>
</dbReference>
<evidence type="ECO:0000256" key="9">
    <source>
        <dbReference type="PIRSR" id="PIRSR600101-1"/>
    </source>
</evidence>
<comment type="PTM">
    <text evidence="11">Cleaved by autocatalysis into a large and a small subunit.</text>
</comment>
<dbReference type="PANTHER" id="PTHR43199">
    <property type="entry name" value="GLUTATHIONE HYDROLASE"/>
    <property type="match status" value="1"/>
</dbReference>
<feature type="signal peptide" evidence="12">
    <location>
        <begin position="1"/>
        <end position="19"/>
    </location>
</feature>
<comment type="catalytic activity">
    <reaction evidence="2 11">
        <text>glutathione + H2O = L-cysteinylglycine + L-glutamate</text>
        <dbReference type="Rhea" id="RHEA:28807"/>
        <dbReference type="ChEBI" id="CHEBI:15377"/>
        <dbReference type="ChEBI" id="CHEBI:29985"/>
        <dbReference type="ChEBI" id="CHEBI:57925"/>
        <dbReference type="ChEBI" id="CHEBI:61694"/>
        <dbReference type="EC" id="3.4.19.13"/>
    </reaction>
</comment>
<keyword evidence="4 11" id="KW-0808">Transferase</keyword>
<evidence type="ECO:0000256" key="2">
    <source>
        <dbReference type="ARBA" id="ARBA00001089"/>
    </source>
</evidence>
<dbReference type="UniPathway" id="UPA00204"/>
<feature type="binding site" evidence="10">
    <location>
        <position position="102"/>
    </location>
    <ligand>
        <name>L-glutamate</name>
        <dbReference type="ChEBI" id="CHEBI:29985"/>
    </ligand>
</feature>
<dbReference type="Gene3D" id="1.10.246.130">
    <property type="match status" value="1"/>
</dbReference>
<dbReference type="InterPro" id="IPR055262">
    <property type="entry name" value="GGT_CS"/>
</dbReference>
<dbReference type="EC" id="2.3.2.2" evidence="11"/>
<evidence type="ECO:0000256" key="7">
    <source>
        <dbReference type="ARBA" id="ARBA00023315"/>
    </source>
</evidence>
<dbReference type="GO" id="GO:0006750">
    <property type="term" value="P:glutathione biosynthetic process"/>
    <property type="evidence" value="ECO:0007669"/>
    <property type="project" value="UniProtKB-KW"/>
</dbReference>
<gene>
    <name evidence="13" type="ORF">SAMN05444483_11510</name>
</gene>
<dbReference type="GO" id="GO:0036374">
    <property type="term" value="F:glutathione hydrolase activity"/>
    <property type="evidence" value="ECO:0007669"/>
    <property type="project" value="UniProtKB-UniRule"/>
</dbReference>
<dbReference type="InterPro" id="IPR043138">
    <property type="entry name" value="GGT_lsub"/>
</dbReference>
<dbReference type="EC" id="3.4.19.13" evidence="11"/>
<evidence type="ECO:0000256" key="4">
    <source>
        <dbReference type="ARBA" id="ARBA00022679"/>
    </source>
</evidence>
<dbReference type="STRING" id="1073325.SAMN05444483_11510"/>
<keyword evidence="7 11" id="KW-0012">Acyltransferase</keyword>
<reference evidence="14" key="1">
    <citation type="submission" date="2016-11" db="EMBL/GenBank/DDBJ databases">
        <authorList>
            <person name="Varghese N."/>
            <person name="Submissions S."/>
        </authorList>
    </citation>
    <scope>NUCLEOTIDE SEQUENCE [LARGE SCALE GENOMIC DNA]</scope>
    <source>
        <strain evidence="14">DSM 24579</strain>
    </source>
</reference>
<evidence type="ECO:0000256" key="3">
    <source>
        <dbReference type="ARBA" id="ARBA00009381"/>
    </source>
</evidence>
<feature type="binding site" evidence="10">
    <location>
        <begin position="393"/>
        <end position="395"/>
    </location>
    <ligand>
        <name>L-glutamate</name>
        <dbReference type="ChEBI" id="CHEBI:29985"/>
    </ligand>
</feature>